<dbReference type="SUPFAM" id="SSF51338">
    <property type="entry name" value="Composite domain of metallo-dependent hydrolases"/>
    <property type="match status" value="1"/>
</dbReference>
<dbReference type="InterPro" id="IPR003764">
    <property type="entry name" value="GlcNAc_6-P_deAcase"/>
</dbReference>
<sequence>MPSAIYSGSAVPTTRDGIIKFTNCRLVKGNSLVERDLWISAASGKIICGQEAFYGQHKAPSTIIDLGGRMVSPGFIDVQLNGAVGFDFSVLPDDMADYSAGVQRVNEALARTGVTSYLPTLTSQRSEVYQKSLPLLGPSGFMRLPDHGAESLGAHCEGPFLSVTKNGIHNVEFLQRALRGFTDLEDCYGADNLRAWTKAYGTPESRPSPIKMITAAPEVGRITSAIPEITSRGIVFSIGHSESTYEQASKAVEAGATMVTHLFNAMRPLHHRNPGIFGVLGEAESLPRPFFGVIADGVHLHPTCVKLAFSAHPDGFILVTDAIGLAGLEDSIYEWTNGIRIVKNGALLTLEGSDKLAGSSITLIECVSNFLNWTGATIPEAIKTVTSTPARMLGLASMKGTLSTGADADIVVLTEDQSDPKHVKLIVDQVWKFGVKIYDRQEA</sequence>
<feature type="binding site" evidence="10">
    <location>
        <position position="157"/>
    </location>
    <ligand>
        <name>Zn(2+)</name>
        <dbReference type="ChEBI" id="CHEBI:29105"/>
    </ligand>
</feature>
<accession>A0A9P8LAC8</accession>
<evidence type="ECO:0000256" key="2">
    <source>
        <dbReference type="ARBA" id="ARBA00011899"/>
    </source>
</evidence>
<feature type="binding site" evidence="9">
    <location>
        <position position="272"/>
    </location>
    <ligand>
        <name>substrate</name>
    </ligand>
</feature>
<keyword evidence="6" id="KW-0119">Carbohydrate metabolism</keyword>
<dbReference type="PANTHER" id="PTHR11113">
    <property type="entry name" value="N-ACETYLGLUCOSAMINE-6-PHOSPHATE DEACETYLASE"/>
    <property type="match status" value="1"/>
</dbReference>
<feature type="binding site" evidence="10">
    <location>
        <position position="240"/>
    </location>
    <ligand>
        <name>Zn(2+)</name>
        <dbReference type="ChEBI" id="CHEBI:29105"/>
    </ligand>
</feature>
<feature type="binding site" evidence="10">
    <location>
        <position position="261"/>
    </location>
    <ligand>
        <name>Zn(2+)</name>
        <dbReference type="ChEBI" id="CHEBI:29105"/>
    </ligand>
</feature>
<feature type="binding site" evidence="9">
    <location>
        <position position="168"/>
    </location>
    <ligand>
        <name>substrate</name>
    </ligand>
</feature>
<dbReference type="Pfam" id="PF01979">
    <property type="entry name" value="Amidohydro_1"/>
    <property type="match status" value="1"/>
</dbReference>
<evidence type="ECO:0000256" key="1">
    <source>
        <dbReference type="ARBA" id="ARBA00010716"/>
    </source>
</evidence>
<dbReference type="Gene3D" id="3.20.20.140">
    <property type="entry name" value="Metal-dependent hydrolases"/>
    <property type="match status" value="1"/>
</dbReference>
<keyword evidence="4 10" id="KW-0479">Metal-binding</keyword>
<organism evidence="12 13">
    <name type="scientific">Trichoglossum hirsutum</name>
    <dbReference type="NCBI Taxonomy" id="265104"/>
    <lineage>
        <taxon>Eukaryota</taxon>
        <taxon>Fungi</taxon>
        <taxon>Dikarya</taxon>
        <taxon>Ascomycota</taxon>
        <taxon>Pezizomycotina</taxon>
        <taxon>Geoglossomycetes</taxon>
        <taxon>Geoglossales</taxon>
        <taxon>Geoglossaceae</taxon>
        <taxon>Trichoglossum</taxon>
    </lineage>
</organism>
<gene>
    <name evidence="12" type="ORF">GP486_004827</name>
</gene>
<dbReference type="CDD" id="cd00854">
    <property type="entry name" value="NagA"/>
    <property type="match status" value="1"/>
</dbReference>
<evidence type="ECO:0000256" key="4">
    <source>
        <dbReference type="ARBA" id="ARBA00022723"/>
    </source>
</evidence>
<feature type="domain" description="Amidohydrolase-related" evidence="11">
    <location>
        <begin position="70"/>
        <end position="415"/>
    </location>
</feature>
<reference evidence="12" key="1">
    <citation type="submission" date="2021-03" db="EMBL/GenBank/DDBJ databases">
        <title>Comparative genomics and phylogenomic investigation of the class Geoglossomycetes provide insights into ecological specialization and systematics.</title>
        <authorList>
            <person name="Melie T."/>
            <person name="Pirro S."/>
            <person name="Miller A.N."/>
            <person name="Quandt A."/>
        </authorList>
    </citation>
    <scope>NUCLEOTIDE SEQUENCE</scope>
    <source>
        <strain evidence="12">CAQ_001_2017</strain>
    </source>
</reference>
<dbReference type="GO" id="GO:0008448">
    <property type="term" value="F:N-acetylglucosamine-6-phosphate deacetylase activity"/>
    <property type="evidence" value="ECO:0007669"/>
    <property type="project" value="UniProtKB-EC"/>
</dbReference>
<feature type="binding site" evidence="9">
    <location>
        <position position="299"/>
    </location>
    <ligand>
        <name>substrate</name>
    </ligand>
</feature>
<feature type="binding site" evidence="9">
    <location>
        <begin position="356"/>
        <end position="358"/>
    </location>
    <ligand>
        <name>substrate</name>
    </ligand>
</feature>
<dbReference type="Proteomes" id="UP000750711">
    <property type="component" value="Unassembled WGS sequence"/>
</dbReference>
<dbReference type="EC" id="3.5.1.25" evidence="2"/>
<evidence type="ECO:0000256" key="5">
    <source>
        <dbReference type="ARBA" id="ARBA00022801"/>
    </source>
</evidence>
<protein>
    <recommendedName>
        <fullName evidence="3">N-acetylglucosamine-6-phosphate deacetylase</fullName>
        <ecNumber evidence="2">3.5.1.25</ecNumber>
    </recommendedName>
</protein>
<keyword evidence="13" id="KW-1185">Reference proteome</keyword>
<comment type="catalytic activity">
    <reaction evidence="7">
        <text>N-acetyl-D-glucosamine 6-phosphate + H2O = D-glucosamine 6-phosphate + acetate</text>
        <dbReference type="Rhea" id="RHEA:22936"/>
        <dbReference type="ChEBI" id="CHEBI:15377"/>
        <dbReference type="ChEBI" id="CHEBI:30089"/>
        <dbReference type="ChEBI" id="CHEBI:57513"/>
        <dbReference type="ChEBI" id="CHEBI:58725"/>
        <dbReference type="EC" id="3.5.1.25"/>
    </reaction>
</comment>
<dbReference type="EMBL" id="JAGHQM010000821">
    <property type="protein sequence ID" value="KAH0558519.1"/>
    <property type="molecule type" value="Genomic_DNA"/>
</dbReference>
<evidence type="ECO:0000259" key="11">
    <source>
        <dbReference type="Pfam" id="PF01979"/>
    </source>
</evidence>
<dbReference type="PANTHER" id="PTHR11113:SF14">
    <property type="entry name" value="N-ACETYLGLUCOSAMINE-6-PHOSPHATE DEACETYLASE"/>
    <property type="match status" value="1"/>
</dbReference>
<name>A0A9P8LAC8_9PEZI</name>
<feature type="binding site" evidence="9">
    <location>
        <begin position="264"/>
        <end position="265"/>
    </location>
    <ligand>
        <name>substrate</name>
    </ligand>
</feature>
<dbReference type="InterPro" id="IPR011059">
    <property type="entry name" value="Metal-dep_hydrolase_composite"/>
</dbReference>
<keyword evidence="5" id="KW-0378">Hydrolase</keyword>
<comment type="caution">
    <text evidence="12">The sequence shown here is derived from an EMBL/GenBank/DDBJ whole genome shotgun (WGS) entry which is preliminary data.</text>
</comment>
<dbReference type="NCBIfam" id="TIGR00221">
    <property type="entry name" value="nagA"/>
    <property type="match status" value="1"/>
</dbReference>
<evidence type="ECO:0000256" key="6">
    <source>
        <dbReference type="ARBA" id="ARBA00023277"/>
    </source>
</evidence>
<evidence type="ECO:0000256" key="10">
    <source>
        <dbReference type="PIRSR" id="PIRSR038994-3"/>
    </source>
</evidence>
<dbReference type="InterPro" id="IPR032466">
    <property type="entry name" value="Metal_Hydrolase"/>
</dbReference>
<evidence type="ECO:0000256" key="3">
    <source>
        <dbReference type="ARBA" id="ARBA00018029"/>
    </source>
</evidence>
<dbReference type="AlphaFoldDB" id="A0A9P8LAC8"/>
<dbReference type="PIRSF" id="PIRSF038994">
    <property type="entry name" value="NagA"/>
    <property type="match status" value="1"/>
</dbReference>
<evidence type="ECO:0000313" key="12">
    <source>
        <dbReference type="EMBL" id="KAH0558519.1"/>
    </source>
</evidence>
<dbReference type="InterPro" id="IPR006680">
    <property type="entry name" value="Amidohydro-rel"/>
</dbReference>
<comment type="similarity">
    <text evidence="1">Belongs to the metallo-dependent hydrolases superfamily. NagA family.</text>
</comment>
<dbReference type="SUPFAM" id="SSF51556">
    <property type="entry name" value="Metallo-dependent hydrolases"/>
    <property type="match status" value="1"/>
</dbReference>
<dbReference type="GO" id="GO:0006046">
    <property type="term" value="P:N-acetylglucosamine catabolic process"/>
    <property type="evidence" value="ECO:0007669"/>
    <property type="project" value="TreeGrafter"/>
</dbReference>
<evidence type="ECO:0000313" key="13">
    <source>
        <dbReference type="Proteomes" id="UP000750711"/>
    </source>
</evidence>
<evidence type="ECO:0000256" key="7">
    <source>
        <dbReference type="ARBA" id="ARBA00047647"/>
    </source>
</evidence>
<dbReference type="FunFam" id="3.20.20.140:FF:000065">
    <property type="entry name" value="N-acetylglucosamine-6-phosphate deacetylase"/>
    <property type="match status" value="1"/>
</dbReference>
<feature type="active site" description="Proton donor/acceptor" evidence="8">
    <location>
        <position position="321"/>
    </location>
</feature>
<evidence type="ECO:0000256" key="9">
    <source>
        <dbReference type="PIRSR" id="PIRSR038994-2"/>
    </source>
</evidence>
<proteinExistence type="inferred from homology"/>
<evidence type="ECO:0000256" key="8">
    <source>
        <dbReference type="PIRSR" id="PIRSR038994-1"/>
    </source>
</evidence>
<comment type="cofactor">
    <cofactor evidence="10">
        <name>a divalent metal cation</name>
        <dbReference type="ChEBI" id="CHEBI:60240"/>
    </cofactor>
    <text evidence="10">Binds 1 divalent metal cation per subunit.</text>
</comment>
<dbReference type="GO" id="GO:0046872">
    <property type="term" value="F:metal ion binding"/>
    <property type="evidence" value="ECO:0007669"/>
    <property type="project" value="UniProtKB-KW"/>
</dbReference>